<dbReference type="InterPro" id="IPR002941">
    <property type="entry name" value="DNA_methylase_N4/N6"/>
</dbReference>
<reference evidence="7 8" key="1">
    <citation type="submission" date="2021-07" db="EMBL/GenBank/DDBJ databases">
        <title>Clostridium weizhouense sp. nov., an anaerobic bacterium isolated from activated sludge of Petroleum wastewater.</title>
        <authorList>
            <person name="Li Q."/>
        </authorList>
    </citation>
    <scope>NUCLEOTIDE SEQUENCE [LARGE SCALE GENOMIC DNA]</scope>
    <source>
        <strain evidence="7 8">YB-6</strain>
    </source>
</reference>
<dbReference type="Proteomes" id="UP001519921">
    <property type="component" value="Unassembled WGS sequence"/>
</dbReference>
<keyword evidence="8" id="KW-1185">Reference proteome</keyword>
<dbReference type="SUPFAM" id="SSF53335">
    <property type="entry name" value="S-adenosyl-L-methionine-dependent methyltransferases"/>
    <property type="match status" value="1"/>
</dbReference>
<sequence length="279" mass="32628">MSKLTCSMDRLGNSKKEVIKIEVNKIINAECKEYMKTLPNECVDLVIFDPPYFEIVDSDWDNQWQDKAEYIEFIKECILEGKRILKPTGTMYLWGAIGVNKGFALLDIVKWIHENKVLDIVNWITQRNTRIRATYKGFPQAREELIMCVKDRNKFIWNPAYTEIKNTRKDLQCNGKPRKNEFKRATDVWCDLAEASQSSKERFYYKNGERFKTVKSLKICDRIINASSNERDIVFIGFTGSGSEIVSCIKNNRNYLATEKSKRTIDEIIKPRIVEVLHE</sequence>
<gene>
    <name evidence="7" type="ORF">KYD98_02720</name>
</gene>
<keyword evidence="4" id="KW-0949">S-adenosyl-L-methionine</keyword>
<evidence type="ECO:0000256" key="1">
    <source>
        <dbReference type="ARBA" id="ARBA00006594"/>
    </source>
</evidence>
<dbReference type="InterPro" id="IPR029063">
    <property type="entry name" value="SAM-dependent_MTases_sf"/>
</dbReference>
<comment type="caution">
    <text evidence="7">The sequence shown here is derived from an EMBL/GenBank/DDBJ whole genome shotgun (WGS) entry which is preliminary data.</text>
</comment>
<name>A0ABS7AK97_9CLOT</name>
<comment type="similarity">
    <text evidence="1">Belongs to the N(4)/N(6)-methyltransferase family.</text>
</comment>
<keyword evidence="3" id="KW-0808">Transferase</keyword>
<dbReference type="PROSITE" id="PS00092">
    <property type="entry name" value="N6_MTASE"/>
    <property type="match status" value="1"/>
</dbReference>
<evidence type="ECO:0000256" key="3">
    <source>
        <dbReference type="ARBA" id="ARBA00022679"/>
    </source>
</evidence>
<organism evidence="7 8">
    <name type="scientific">Clostridium weizhouense</name>
    <dbReference type="NCBI Taxonomy" id="2859781"/>
    <lineage>
        <taxon>Bacteria</taxon>
        <taxon>Bacillati</taxon>
        <taxon>Bacillota</taxon>
        <taxon>Clostridia</taxon>
        <taxon>Eubacteriales</taxon>
        <taxon>Clostridiaceae</taxon>
        <taxon>Clostridium</taxon>
    </lineage>
</organism>
<dbReference type="Pfam" id="PF01555">
    <property type="entry name" value="N6_N4_Mtase"/>
    <property type="match status" value="1"/>
</dbReference>
<feature type="domain" description="DNA methylase N-4/N-6" evidence="6">
    <location>
        <begin position="43"/>
        <end position="268"/>
    </location>
</feature>
<dbReference type="EMBL" id="JAHXPT010000002">
    <property type="protein sequence ID" value="MBW6408994.1"/>
    <property type="molecule type" value="Genomic_DNA"/>
</dbReference>
<evidence type="ECO:0000256" key="4">
    <source>
        <dbReference type="ARBA" id="ARBA00022691"/>
    </source>
</evidence>
<keyword evidence="2" id="KW-0489">Methyltransferase</keyword>
<evidence type="ECO:0000313" key="8">
    <source>
        <dbReference type="Proteomes" id="UP001519921"/>
    </source>
</evidence>
<protein>
    <submittedName>
        <fullName evidence="7">Site-specific DNA-methyltransferase</fullName>
    </submittedName>
</protein>
<keyword evidence="5" id="KW-0680">Restriction system</keyword>
<dbReference type="PRINTS" id="PR00506">
    <property type="entry name" value="D21N6MTFRASE"/>
</dbReference>
<dbReference type="InterPro" id="IPR002052">
    <property type="entry name" value="DNA_methylase_N6_adenine_CS"/>
</dbReference>
<evidence type="ECO:0000259" key="6">
    <source>
        <dbReference type="Pfam" id="PF01555"/>
    </source>
</evidence>
<accession>A0ABS7AK97</accession>
<evidence type="ECO:0000256" key="2">
    <source>
        <dbReference type="ARBA" id="ARBA00022603"/>
    </source>
</evidence>
<evidence type="ECO:0000256" key="5">
    <source>
        <dbReference type="ARBA" id="ARBA00022747"/>
    </source>
</evidence>
<evidence type="ECO:0000313" key="7">
    <source>
        <dbReference type="EMBL" id="MBW6408994.1"/>
    </source>
</evidence>
<dbReference type="InterPro" id="IPR002295">
    <property type="entry name" value="N4/N6-MTase_EcoPI_Mod-like"/>
</dbReference>
<proteinExistence type="inferred from homology"/>
<dbReference type="RefSeq" id="WP_219778056.1">
    <property type="nucleotide sequence ID" value="NZ_JAHXPT010000002.1"/>
</dbReference>
<dbReference type="Gene3D" id="3.40.50.150">
    <property type="entry name" value="Vaccinia Virus protein VP39"/>
    <property type="match status" value="1"/>
</dbReference>